<gene>
    <name evidence="2" type="ORF">JoomaDRAFT_0595</name>
</gene>
<accession>I3C1Z1</accession>
<feature type="chain" id="PRO_5003668696" description="Outer membrane protein beta-barrel domain-containing protein" evidence="1">
    <location>
        <begin position="20"/>
        <end position="215"/>
    </location>
</feature>
<dbReference type="RefSeq" id="WP_008610642.1">
    <property type="nucleotide sequence ID" value="NZ_JH651379.1"/>
</dbReference>
<evidence type="ECO:0000313" key="3">
    <source>
        <dbReference type="Proteomes" id="UP000004690"/>
    </source>
</evidence>
<name>I3C1Z1_9FLAO</name>
<evidence type="ECO:0008006" key="4">
    <source>
        <dbReference type="Google" id="ProtNLM"/>
    </source>
</evidence>
<sequence length="215" mass="24290">MKKFFYLLVLFLGIGSAQAQDIYVNFYGSYAFDDSFDSYYDYQAYYEGKIKGGFQWGGGLEYKPSPYMGFEFTYLRQDTNSPTWYQTYNTIREQYTNFDLGINYLMLGANRYFSRPSSQFQGYGGLMAGMVIANLDNPDNGRSSDATKFSWGAKLGGIFWMNDYFGIRMQAQLLSAVQGAGGGFYFDGYGPQATVVTYSTFYQFSLGGGVVFSLN</sequence>
<dbReference type="OrthoDB" id="838103at2"/>
<keyword evidence="3" id="KW-1185">Reference proteome</keyword>
<dbReference type="Gene3D" id="2.40.160.20">
    <property type="match status" value="1"/>
</dbReference>
<organism evidence="2 3">
    <name type="scientific">Galbibacter orientalis DSM 19592</name>
    <dbReference type="NCBI Taxonomy" id="926559"/>
    <lineage>
        <taxon>Bacteria</taxon>
        <taxon>Pseudomonadati</taxon>
        <taxon>Bacteroidota</taxon>
        <taxon>Flavobacteriia</taxon>
        <taxon>Flavobacteriales</taxon>
        <taxon>Flavobacteriaceae</taxon>
        <taxon>Galbibacter</taxon>
    </lineage>
</organism>
<proteinExistence type="predicted"/>
<evidence type="ECO:0000313" key="2">
    <source>
        <dbReference type="EMBL" id="EIJ37634.1"/>
    </source>
</evidence>
<feature type="signal peptide" evidence="1">
    <location>
        <begin position="1"/>
        <end position="19"/>
    </location>
</feature>
<keyword evidence="1" id="KW-0732">Signal</keyword>
<dbReference type="eggNOG" id="ENOG50309CJ">
    <property type="taxonomic scope" value="Bacteria"/>
</dbReference>
<dbReference type="HOGENOM" id="CLU_1282505_0_0_10"/>
<reference evidence="2 3" key="1">
    <citation type="submission" date="2012-02" db="EMBL/GenBank/DDBJ databases">
        <title>Improved High-Quality Draft genome of Joostella marina DSM 19592.</title>
        <authorList>
            <consortium name="US DOE Joint Genome Institute (JGI-PGF)"/>
            <person name="Lucas S."/>
            <person name="Copeland A."/>
            <person name="Lapidus A."/>
            <person name="Bruce D."/>
            <person name="Goodwin L."/>
            <person name="Pitluck S."/>
            <person name="Peters L."/>
            <person name="Chertkov O."/>
            <person name="Ovchinnikova G."/>
            <person name="Kyrpides N."/>
            <person name="Mavromatis K."/>
            <person name="Detter J.C."/>
            <person name="Han C."/>
            <person name="Land M."/>
            <person name="Hauser L."/>
            <person name="Markowitz V."/>
            <person name="Cheng J.-F."/>
            <person name="Hugenholtz P."/>
            <person name="Woyke T."/>
            <person name="Wu D."/>
            <person name="Tindall B."/>
            <person name="Brambilla E."/>
            <person name="Klenk H.-P."/>
            <person name="Eisen J.A."/>
        </authorList>
    </citation>
    <scope>NUCLEOTIDE SEQUENCE [LARGE SCALE GENOMIC DNA]</scope>
    <source>
        <strain evidence="2 3">DSM 19592</strain>
    </source>
</reference>
<protein>
    <recommendedName>
        <fullName evidence="4">Outer membrane protein beta-barrel domain-containing protein</fullName>
    </recommendedName>
</protein>
<dbReference type="Proteomes" id="UP000004690">
    <property type="component" value="Unassembled WGS sequence"/>
</dbReference>
<dbReference type="AlphaFoldDB" id="I3C1Z1"/>
<evidence type="ECO:0000256" key="1">
    <source>
        <dbReference type="SAM" id="SignalP"/>
    </source>
</evidence>
<dbReference type="EMBL" id="JH651379">
    <property type="protein sequence ID" value="EIJ37634.1"/>
    <property type="molecule type" value="Genomic_DNA"/>
</dbReference>